<accession>A0A251U864</accession>
<dbReference type="EMBL" id="CM007897">
    <property type="protein sequence ID" value="OTG18972.1"/>
    <property type="molecule type" value="Genomic_DNA"/>
</dbReference>
<reference evidence="1 3" key="1">
    <citation type="journal article" date="2017" name="Nature">
        <title>The sunflower genome provides insights into oil metabolism, flowering and Asterid evolution.</title>
        <authorList>
            <person name="Badouin H."/>
            <person name="Gouzy J."/>
            <person name="Grassa C.J."/>
            <person name="Murat F."/>
            <person name="Staton S.E."/>
            <person name="Cottret L."/>
            <person name="Lelandais-Briere C."/>
            <person name="Owens G.L."/>
            <person name="Carrere S."/>
            <person name="Mayjonade B."/>
            <person name="Legrand L."/>
            <person name="Gill N."/>
            <person name="Kane N.C."/>
            <person name="Bowers J.E."/>
            <person name="Hubner S."/>
            <person name="Bellec A."/>
            <person name="Berard A."/>
            <person name="Berges H."/>
            <person name="Blanchet N."/>
            <person name="Boniface M.C."/>
            <person name="Brunel D."/>
            <person name="Catrice O."/>
            <person name="Chaidir N."/>
            <person name="Claudel C."/>
            <person name="Donnadieu C."/>
            <person name="Faraut T."/>
            <person name="Fievet G."/>
            <person name="Helmstetter N."/>
            <person name="King M."/>
            <person name="Knapp S.J."/>
            <person name="Lai Z."/>
            <person name="Le Paslier M.C."/>
            <person name="Lippi Y."/>
            <person name="Lorenzon L."/>
            <person name="Mandel J.R."/>
            <person name="Marage G."/>
            <person name="Marchand G."/>
            <person name="Marquand E."/>
            <person name="Bret-Mestries E."/>
            <person name="Morien E."/>
            <person name="Nambeesan S."/>
            <person name="Nguyen T."/>
            <person name="Pegot-Espagnet P."/>
            <person name="Pouilly N."/>
            <person name="Raftis F."/>
            <person name="Sallet E."/>
            <person name="Schiex T."/>
            <person name="Thomas J."/>
            <person name="Vandecasteele C."/>
            <person name="Vares D."/>
            <person name="Vear F."/>
            <person name="Vautrin S."/>
            <person name="Crespi M."/>
            <person name="Mangin B."/>
            <person name="Burke J.M."/>
            <person name="Salse J."/>
            <person name="Munos S."/>
            <person name="Vincourt P."/>
            <person name="Rieseberg L.H."/>
            <person name="Langlade N.B."/>
        </authorList>
    </citation>
    <scope>NUCLEOTIDE SEQUENCE [LARGE SCALE GENOMIC DNA]</scope>
    <source>
        <strain evidence="3">cv. SF193</strain>
        <tissue evidence="1">Leaves</tissue>
    </source>
</reference>
<gene>
    <name evidence="2" type="ORF">HannXRQ_Chr08g0228861</name>
    <name evidence="1" type="ORF">HanXRQr2_Chr04g0146081</name>
</gene>
<protein>
    <submittedName>
        <fullName evidence="2">Uncharacterized protein</fullName>
    </submittedName>
</protein>
<keyword evidence="3" id="KW-1185">Reference proteome</keyword>
<proteinExistence type="predicted"/>
<dbReference type="AlphaFoldDB" id="A0A251U864"/>
<organism evidence="2 3">
    <name type="scientific">Helianthus annuus</name>
    <name type="common">Common sunflower</name>
    <dbReference type="NCBI Taxonomy" id="4232"/>
    <lineage>
        <taxon>Eukaryota</taxon>
        <taxon>Viridiplantae</taxon>
        <taxon>Streptophyta</taxon>
        <taxon>Embryophyta</taxon>
        <taxon>Tracheophyta</taxon>
        <taxon>Spermatophyta</taxon>
        <taxon>Magnoliopsida</taxon>
        <taxon>eudicotyledons</taxon>
        <taxon>Gunneridae</taxon>
        <taxon>Pentapetalae</taxon>
        <taxon>asterids</taxon>
        <taxon>campanulids</taxon>
        <taxon>Asterales</taxon>
        <taxon>Asteraceae</taxon>
        <taxon>Asteroideae</taxon>
        <taxon>Heliantheae alliance</taxon>
        <taxon>Heliantheae</taxon>
        <taxon>Helianthus</taxon>
    </lineage>
</organism>
<dbReference type="EMBL" id="MNCJ02000319">
    <property type="protein sequence ID" value="KAF5808499.1"/>
    <property type="molecule type" value="Genomic_DNA"/>
</dbReference>
<name>A0A251U864_HELAN</name>
<evidence type="ECO:0000313" key="3">
    <source>
        <dbReference type="Proteomes" id="UP000215914"/>
    </source>
</evidence>
<dbReference type="Proteomes" id="UP000215914">
    <property type="component" value="Chromosome 8"/>
</dbReference>
<dbReference type="Gramene" id="mRNA:HanXRQr2_Chr04g0146081">
    <property type="protein sequence ID" value="mRNA:HanXRQr2_Chr04g0146081"/>
    <property type="gene ID" value="HanXRQr2_Chr04g0146081"/>
</dbReference>
<dbReference type="InParanoid" id="A0A251U864"/>
<sequence>MRLFFEDSDLPQAAPTGASEMQVIWVSAAKILVEDISNEYRRRRKNDTDVARSRTDTYIRSSLRTAFAQVLHDKVGISCGSCAGAVKKVGRRVEMMVSGTSSTPSRATWQRHNCIPMATKNHP</sequence>
<evidence type="ECO:0000313" key="2">
    <source>
        <dbReference type="EMBL" id="OTG18972.1"/>
    </source>
</evidence>
<reference evidence="2" key="2">
    <citation type="submission" date="2017-02" db="EMBL/GenBank/DDBJ databases">
        <title>Sunflower complete genome.</title>
        <authorList>
            <person name="Langlade N."/>
            <person name="Munos S."/>
        </authorList>
    </citation>
    <scope>NUCLEOTIDE SEQUENCE [LARGE SCALE GENOMIC DNA]</scope>
    <source>
        <tissue evidence="2">Leaves</tissue>
    </source>
</reference>
<dbReference type="STRING" id="4232.A0A251U864"/>
<evidence type="ECO:0000313" key="1">
    <source>
        <dbReference type="EMBL" id="KAF5808499.1"/>
    </source>
</evidence>
<reference evidence="1" key="3">
    <citation type="submission" date="2020-06" db="EMBL/GenBank/DDBJ databases">
        <title>Helianthus annuus Genome sequencing and assembly Release 2.</title>
        <authorList>
            <person name="Gouzy J."/>
            <person name="Langlade N."/>
            <person name="Munos S."/>
        </authorList>
    </citation>
    <scope>NUCLEOTIDE SEQUENCE</scope>
    <source>
        <tissue evidence="1">Leaves</tissue>
    </source>
</reference>